<accession>A0A8S1KP18</accession>
<keyword evidence="4" id="KW-0418">Kinase</keyword>
<dbReference type="PROSITE" id="PS50011">
    <property type="entry name" value="PROTEIN_KINASE_DOM"/>
    <property type="match status" value="1"/>
</dbReference>
<evidence type="ECO:0000259" key="9">
    <source>
        <dbReference type="PROSITE" id="PS50011"/>
    </source>
</evidence>
<evidence type="ECO:0000313" key="11">
    <source>
        <dbReference type="Proteomes" id="UP000688137"/>
    </source>
</evidence>
<dbReference type="PANTHER" id="PTHR24348">
    <property type="entry name" value="SERINE/THREONINE-PROTEIN KINASE UNC-51-RELATED"/>
    <property type="match status" value="1"/>
</dbReference>
<dbReference type="GO" id="GO:0005829">
    <property type="term" value="C:cytosol"/>
    <property type="evidence" value="ECO:0007669"/>
    <property type="project" value="TreeGrafter"/>
</dbReference>
<dbReference type="InterPro" id="IPR000719">
    <property type="entry name" value="Prot_kinase_dom"/>
</dbReference>
<comment type="caution">
    <text evidence="10">The sequence shown here is derived from an EMBL/GenBank/DDBJ whole genome shotgun (WGS) entry which is preliminary data.</text>
</comment>
<evidence type="ECO:0000256" key="4">
    <source>
        <dbReference type="ARBA" id="ARBA00022777"/>
    </source>
</evidence>
<evidence type="ECO:0000313" key="10">
    <source>
        <dbReference type="EMBL" id="CAD8057018.1"/>
    </source>
</evidence>
<dbReference type="EMBL" id="CAJJDM010000023">
    <property type="protein sequence ID" value="CAD8057018.1"/>
    <property type="molecule type" value="Genomic_DNA"/>
</dbReference>
<dbReference type="GO" id="GO:0000407">
    <property type="term" value="C:phagophore assembly site"/>
    <property type="evidence" value="ECO:0007669"/>
    <property type="project" value="TreeGrafter"/>
</dbReference>
<keyword evidence="2" id="KW-0808">Transferase</keyword>
<dbReference type="GO" id="GO:0000045">
    <property type="term" value="P:autophagosome assembly"/>
    <property type="evidence" value="ECO:0007669"/>
    <property type="project" value="TreeGrafter"/>
</dbReference>
<evidence type="ECO:0000259" key="8">
    <source>
        <dbReference type="PROSITE" id="PS50004"/>
    </source>
</evidence>
<reference evidence="10" key="1">
    <citation type="submission" date="2021-01" db="EMBL/GenBank/DDBJ databases">
        <authorList>
            <consortium name="Genoscope - CEA"/>
            <person name="William W."/>
        </authorList>
    </citation>
    <scope>NUCLEOTIDE SEQUENCE</scope>
</reference>
<dbReference type="FunFam" id="1.10.510.10:FF:000571">
    <property type="entry name" value="Maternal embryonic leucine zipper kinase"/>
    <property type="match status" value="1"/>
</dbReference>
<dbReference type="AlphaFoldDB" id="A0A8S1KP18"/>
<dbReference type="GO" id="GO:0004674">
    <property type="term" value="F:protein serine/threonine kinase activity"/>
    <property type="evidence" value="ECO:0007669"/>
    <property type="project" value="InterPro"/>
</dbReference>
<dbReference type="GO" id="GO:0016020">
    <property type="term" value="C:membrane"/>
    <property type="evidence" value="ECO:0007669"/>
    <property type="project" value="TreeGrafter"/>
</dbReference>
<sequence length="838" mass="98039">MSSQFQFSVNQILKAFQRVGLNKGEAYKPDQIYNALDELIDKVYDRDVATQIYEKCTRNQIGQVLIEEFSKKLISADAKLKKKIHDTKQQIQSLIKESKDCQRQIQELQNYQQYNQYGLDIDSSLNLMIKSVSGITNEDYTQSYLSITVDNNEQIAKQSGGDKYNPLFNEQLGFQIKTGRENIIFSLLVEDLNQMKSLIGQAKIYLSQLYDQQVHSLSLQLQNDSQQIDTATILFDAQWIFNKLKSLEEMIPKNQSTIQQLHNDIEDYKRDLYIVQYPFMNQYQRQKFQYLLKPLTTSNLKTNSALIYQQQQQNQTQIIDKPTPSQKSLNQDNIQTQFQGEEIDELSDEIYYGFILYVLMIILSIFQCFARPAYVDILLGILYLLIIFRDCFNPEYLKIVGAITVLSIVLDIVWISIYKVILNLQYLKELVELCRQNPYNMGRSRKSHFQISYIVLFTYVLLYSVIIKKLNLIRSQVSKLGLWNSSLEYTNKISLLQIIDSYFDLLNYQYNKFMQTLDQIVEDLFNKFTFQKTIPCVPTPIKPQRAQSAFKRKPQNPQQILQQATQIVERKQAMLNTIQSMKFQRSYTVCKTEESSKPVKFERYQILSKLAVGAFATVFKAYDRMTDSQVAIKKYNSNLLQSEQKKLLFKETEILRKLDHENIVKFLGIYKNTIVLEFIDGLTLTNYLKNQPNRRLQENEAKQIYSQIREGIKYLHSKNIFHRDLKADNIMIINKQVKLIDFGLASENQLCSDYCGTPAYMAPEIFQKKPYDGKKADIWALGVLLYQILCGKVPFPGKNDEEIKLAQFPKFALPKTISREFQYQLLRLLDKDHTKRKL</sequence>
<feature type="transmembrane region" description="Helical" evidence="7">
    <location>
        <begin position="399"/>
        <end position="421"/>
    </location>
</feature>
<evidence type="ECO:0000256" key="2">
    <source>
        <dbReference type="ARBA" id="ARBA00022679"/>
    </source>
</evidence>
<feature type="transmembrane region" description="Helical" evidence="7">
    <location>
        <begin position="373"/>
        <end position="392"/>
    </location>
</feature>
<proteinExistence type="predicted"/>
<name>A0A8S1KP18_PARPR</name>
<evidence type="ECO:0000256" key="5">
    <source>
        <dbReference type="ARBA" id="ARBA00022840"/>
    </source>
</evidence>
<dbReference type="PANTHER" id="PTHR24348:SF22">
    <property type="entry name" value="NON-SPECIFIC SERINE_THREONINE PROTEIN KINASE"/>
    <property type="match status" value="1"/>
</dbReference>
<dbReference type="GO" id="GO:0005776">
    <property type="term" value="C:autophagosome"/>
    <property type="evidence" value="ECO:0007669"/>
    <property type="project" value="TreeGrafter"/>
</dbReference>
<keyword evidence="6" id="KW-0175">Coiled coil</keyword>
<keyword evidence="7" id="KW-0472">Membrane</keyword>
<dbReference type="InterPro" id="IPR045269">
    <property type="entry name" value="Atg1-like"/>
</dbReference>
<feature type="domain" description="Protein kinase" evidence="9">
    <location>
        <begin position="604"/>
        <end position="838"/>
    </location>
</feature>
<dbReference type="GO" id="GO:0010506">
    <property type="term" value="P:regulation of autophagy"/>
    <property type="evidence" value="ECO:0007669"/>
    <property type="project" value="InterPro"/>
</dbReference>
<keyword evidence="7" id="KW-0812">Transmembrane</keyword>
<dbReference type="InterPro" id="IPR008271">
    <property type="entry name" value="Ser/Thr_kinase_AS"/>
</dbReference>
<evidence type="ECO:0000256" key="7">
    <source>
        <dbReference type="SAM" id="Phobius"/>
    </source>
</evidence>
<keyword evidence="11" id="KW-1185">Reference proteome</keyword>
<evidence type="ECO:0008006" key="12">
    <source>
        <dbReference type="Google" id="ProtNLM"/>
    </source>
</evidence>
<gene>
    <name evidence="10" type="ORF">PPRIM_AZ9-3.1.T0250195</name>
</gene>
<evidence type="ECO:0000256" key="6">
    <source>
        <dbReference type="SAM" id="Coils"/>
    </source>
</evidence>
<keyword evidence="7" id="KW-1133">Transmembrane helix</keyword>
<dbReference type="InterPro" id="IPR000008">
    <property type="entry name" value="C2_dom"/>
</dbReference>
<evidence type="ECO:0000256" key="3">
    <source>
        <dbReference type="ARBA" id="ARBA00022741"/>
    </source>
</evidence>
<feature type="coiled-coil region" evidence="6">
    <location>
        <begin position="77"/>
        <end position="111"/>
    </location>
</feature>
<keyword evidence="5" id="KW-0067">ATP-binding</keyword>
<dbReference type="GO" id="GO:0005524">
    <property type="term" value="F:ATP binding"/>
    <property type="evidence" value="ECO:0007669"/>
    <property type="project" value="UniProtKB-KW"/>
</dbReference>
<feature type="transmembrane region" description="Helical" evidence="7">
    <location>
        <begin position="447"/>
        <end position="466"/>
    </location>
</feature>
<evidence type="ECO:0000256" key="1">
    <source>
        <dbReference type="ARBA" id="ARBA00011245"/>
    </source>
</evidence>
<dbReference type="PROSITE" id="PS00108">
    <property type="entry name" value="PROTEIN_KINASE_ST"/>
    <property type="match status" value="1"/>
</dbReference>
<dbReference type="PROSITE" id="PS50004">
    <property type="entry name" value="C2"/>
    <property type="match status" value="1"/>
</dbReference>
<dbReference type="Pfam" id="PF00069">
    <property type="entry name" value="Pkinase"/>
    <property type="match status" value="1"/>
</dbReference>
<keyword evidence="3" id="KW-0547">Nucleotide-binding</keyword>
<organism evidence="10 11">
    <name type="scientific">Paramecium primaurelia</name>
    <dbReference type="NCBI Taxonomy" id="5886"/>
    <lineage>
        <taxon>Eukaryota</taxon>
        <taxon>Sar</taxon>
        <taxon>Alveolata</taxon>
        <taxon>Ciliophora</taxon>
        <taxon>Intramacronucleata</taxon>
        <taxon>Oligohymenophorea</taxon>
        <taxon>Peniculida</taxon>
        <taxon>Parameciidae</taxon>
        <taxon>Paramecium</taxon>
    </lineage>
</organism>
<comment type="subunit">
    <text evidence="1">Monomer.</text>
</comment>
<feature type="transmembrane region" description="Helical" evidence="7">
    <location>
        <begin position="350"/>
        <end position="367"/>
    </location>
</feature>
<feature type="domain" description="C2" evidence="8">
    <location>
        <begin position="104"/>
        <end position="219"/>
    </location>
</feature>
<protein>
    <recommendedName>
        <fullName evidence="12">Protein kinase domain-containing protein</fullName>
    </recommendedName>
</protein>
<dbReference type="SMART" id="SM00220">
    <property type="entry name" value="S_TKc"/>
    <property type="match status" value="1"/>
</dbReference>
<dbReference type="Pfam" id="PF00168">
    <property type="entry name" value="C2"/>
    <property type="match status" value="1"/>
</dbReference>
<dbReference type="Proteomes" id="UP000688137">
    <property type="component" value="Unassembled WGS sequence"/>
</dbReference>